<name>A0A1H9RJP2_9PSEU</name>
<organism evidence="2 3">
    <name type="scientific">Lentzea albida</name>
    <dbReference type="NCBI Taxonomy" id="65499"/>
    <lineage>
        <taxon>Bacteria</taxon>
        <taxon>Bacillati</taxon>
        <taxon>Actinomycetota</taxon>
        <taxon>Actinomycetes</taxon>
        <taxon>Pseudonocardiales</taxon>
        <taxon>Pseudonocardiaceae</taxon>
        <taxon>Lentzea</taxon>
    </lineage>
</organism>
<feature type="domain" description="NmrA-like" evidence="1">
    <location>
        <begin position="3"/>
        <end position="193"/>
    </location>
</feature>
<dbReference type="Proteomes" id="UP000199503">
    <property type="component" value="Unassembled WGS sequence"/>
</dbReference>
<dbReference type="AlphaFoldDB" id="A0A1H9RJP2"/>
<dbReference type="InterPro" id="IPR051604">
    <property type="entry name" value="Ergot_Alk_Oxidoreductase"/>
</dbReference>
<gene>
    <name evidence="2" type="ORF">SAMN04488000_111147</name>
</gene>
<evidence type="ECO:0000313" key="2">
    <source>
        <dbReference type="EMBL" id="SER72847.1"/>
    </source>
</evidence>
<proteinExistence type="predicted"/>
<dbReference type="InterPro" id="IPR036291">
    <property type="entry name" value="NAD(P)-bd_dom_sf"/>
</dbReference>
<dbReference type="InterPro" id="IPR008030">
    <property type="entry name" value="NmrA-like"/>
</dbReference>
<dbReference type="Gene3D" id="3.40.50.720">
    <property type="entry name" value="NAD(P)-binding Rossmann-like Domain"/>
    <property type="match status" value="1"/>
</dbReference>
<dbReference type="PANTHER" id="PTHR43162:SF1">
    <property type="entry name" value="PRESTALK A DIFFERENTIATION PROTEIN A"/>
    <property type="match status" value="1"/>
</dbReference>
<sequence>MTSILVTGVTGRHGGTGAHVVRRLREEGRDVRVLARTRGDRTEALEAIGAEVVIGDLQDRRGIVPALEGVAQAYFTYPIDAGVIGAAANFAAAARESGASPRTVVMSMGTAHPGHPSGRGRDQWLAEEVLRWAGLDLLVLRVAAAFHQNVPALHGRSAREEGVIRNCFGEGPVAWINGRDAAELAVAALLHSERFDGLVCHPWGRRS</sequence>
<dbReference type="STRING" id="65499.SAMN04488000_111147"/>
<reference evidence="3" key="1">
    <citation type="submission" date="2016-10" db="EMBL/GenBank/DDBJ databases">
        <authorList>
            <person name="Varghese N."/>
            <person name="Submissions S."/>
        </authorList>
    </citation>
    <scope>NUCLEOTIDE SEQUENCE [LARGE SCALE GENOMIC DNA]</scope>
    <source>
        <strain evidence="3">DSM 44437</strain>
    </source>
</reference>
<keyword evidence="3" id="KW-1185">Reference proteome</keyword>
<evidence type="ECO:0000313" key="3">
    <source>
        <dbReference type="Proteomes" id="UP000199503"/>
    </source>
</evidence>
<dbReference type="PANTHER" id="PTHR43162">
    <property type="match status" value="1"/>
</dbReference>
<dbReference type="Pfam" id="PF05368">
    <property type="entry name" value="NmrA"/>
    <property type="match status" value="1"/>
</dbReference>
<protein>
    <submittedName>
        <fullName evidence="2">NmrA-like family protein</fullName>
    </submittedName>
</protein>
<dbReference type="EMBL" id="FOFV01000011">
    <property type="protein sequence ID" value="SER72847.1"/>
    <property type="molecule type" value="Genomic_DNA"/>
</dbReference>
<evidence type="ECO:0000259" key="1">
    <source>
        <dbReference type="Pfam" id="PF05368"/>
    </source>
</evidence>
<dbReference type="RefSeq" id="WP_218159745.1">
    <property type="nucleotide sequence ID" value="NZ_FOFV01000011.1"/>
</dbReference>
<dbReference type="SUPFAM" id="SSF51735">
    <property type="entry name" value="NAD(P)-binding Rossmann-fold domains"/>
    <property type="match status" value="1"/>
</dbReference>
<accession>A0A1H9RJP2</accession>